<name>A0A660KWT5_9ROSI</name>
<evidence type="ECO:0000313" key="3">
    <source>
        <dbReference type="EMBL" id="KAE8038759.1"/>
    </source>
</evidence>
<dbReference type="AlphaFoldDB" id="A0A660KWT5"/>
<dbReference type="PANTHER" id="PTHR33701">
    <property type="entry name" value="TRANSMEMBRANE PROTEIN"/>
    <property type="match status" value="1"/>
</dbReference>
<feature type="region of interest" description="Disordered" evidence="2">
    <location>
        <begin position="245"/>
        <end position="451"/>
    </location>
</feature>
<feature type="compositionally biased region" description="Low complexity" evidence="2">
    <location>
        <begin position="118"/>
        <end position="128"/>
    </location>
</feature>
<protein>
    <submittedName>
        <fullName evidence="3">Uncharacterized protein</fullName>
    </submittedName>
</protein>
<feature type="region of interest" description="Disordered" evidence="2">
    <location>
        <begin position="74"/>
        <end position="137"/>
    </location>
</feature>
<feature type="compositionally biased region" description="Polar residues" evidence="2">
    <location>
        <begin position="331"/>
        <end position="343"/>
    </location>
</feature>
<feature type="compositionally biased region" description="Basic and acidic residues" evidence="2">
    <location>
        <begin position="245"/>
        <end position="254"/>
    </location>
</feature>
<dbReference type="OrthoDB" id="1939754at2759"/>
<keyword evidence="4" id="KW-1185">Reference proteome</keyword>
<feature type="compositionally biased region" description="Basic and acidic residues" evidence="2">
    <location>
        <begin position="270"/>
        <end position="279"/>
    </location>
</feature>
<feature type="coiled-coil region" evidence="1">
    <location>
        <begin position="23"/>
        <end position="57"/>
    </location>
</feature>
<dbReference type="Proteomes" id="UP000327013">
    <property type="component" value="Chromosome 4"/>
</dbReference>
<reference evidence="3 4" key="1">
    <citation type="submission" date="2019-06" db="EMBL/GenBank/DDBJ databases">
        <title>A chromosomal-level reference genome of Carpinus fangiana (Coryloideae, Betulaceae).</title>
        <authorList>
            <person name="Yang X."/>
            <person name="Wang Z."/>
            <person name="Zhang L."/>
            <person name="Hao G."/>
            <person name="Liu J."/>
            <person name="Yang Y."/>
        </authorList>
    </citation>
    <scope>NUCLEOTIDE SEQUENCE [LARGE SCALE GENOMIC DNA]</scope>
    <source>
        <strain evidence="3">Cfa_2016G</strain>
        <tissue evidence="3">Leaf</tissue>
    </source>
</reference>
<evidence type="ECO:0000256" key="1">
    <source>
        <dbReference type="SAM" id="Coils"/>
    </source>
</evidence>
<gene>
    <name evidence="3" type="ORF">FH972_011236</name>
</gene>
<dbReference type="PANTHER" id="PTHR33701:SF3">
    <property type="entry name" value="TRANSCRIPTIONAL REGULATOR ATRX"/>
    <property type="match status" value="1"/>
</dbReference>
<accession>A0A660KWT5</accession>
<proteinExistence type="predicted"/>
<feature type="compositionally biased region" description="Polar residues" evidence="2">
    <location>
        <begin position="428"/>
        <end position="451"/>
    </location>
</feature>
<dbReference type="EMBL" id="CM017324">
    <property type="protein sequence ID" value="KAE8038759.1"/>
    <property type="molecule type" value="Genomic_DNA"/>
</dbReference>
<feature type="compositionally biased region" description="Basic and acidic residues" evidence="2">
    <location>
        <begin position="101"/>
        <end position="117"/>
    </location>
</feature>
<feature type="compositionally biased region" description="Polar residues" evidence="2">
    <location>
        <begin position="302"/>
        <end position="311"/>
    </location>
</feature>
<feature type="compositionally biased region" description="Polar residues" evidence="2">
    <location>
        <begin position="352"/>
        <end position="364"/>
    </location>
</feature>
<keyword evidence="1" id="KW-0175">Coiled coil</keyword>
<dbReference type="EMBL" id="CM017324">
    <property type="protein sequence ID" value="KAE8038760.1"/>
    <property type="molecule type" value="Genomic_DNA"/>
</dbReference>
<evidence type="ECO:0000256" key="2">
    <source>
        <dbReference type="SAM" id="MobiDB-lite"/>
    </source>
</evidence>
<organism evidence="3 4">
    <name type="scientific">Carpinus fangiana</name>
    <dbReference type="NCBI Taxonomy" id="176857"/>
    <lineage>
        <taxon>Eukaryota</taxon>
        <taxon>Viridiplantae</taxon>
        <taxon>Streptophyta</taxon>
        <taxon>Embryophyta</taxon>
        <taxon>Tracheophyta</taxon>
        <taxon>Spermatophyta</taxon>
        <taxon>Magnoliopsida</taxon>
        <taxon>eudicotyledons</taxon>
        <taxon>Gunneridae</taxon>
        <taxon>Pentapetalae</taxon>
        <taxon>rosids</taxon>
        <taxon>fabids</taxon>
        <taxon>Fagales</taxon>
        <taxon>Betulaceae</taxon>
        <taxon>Carpinus</taxon>
    </lineage>
</organism>
<sequence length="674" mass="74505">MEDSRTMTIDYLRARLLSERSVSRSARQRADELAKRVTELEEQLKIVSLQRKRAEKATVDVLAILENQGLSDVSEEYDLSSDQETPCESKVVRGRSLSWKGHNDSPRSLQKHKDSSMRRSSLTSTRSFSPKHSVGKSCRRIRRSEAGSIVEDFKTEPVKGGCEENGVATHSEGFTICSDGGLKEGSKIQENVLLDGALPGFLENQKNVENNGLDCNEYGGVKDMEKALEDQAQLIGRYEAMEKAQREWEEKFRENNSSTPDSFDPGNHSDTTEERDEVKPQAPYPTETVASNAQDEVKPQDPYTTEETGVSFSKELPKTKPNGVPPPSHMGGTQNQNTSSSFASEPVAQESALPTNKWKQNQESVGRHQPSFSSHHEPHSGKHQPSFSSHHEPHSVRHQPSFSSHYEPHSVRHQPSFSSHHEPHSRGSPGNQLAHSSSSDVGSSFQKGDTSASRNNLYALVPHEPSGGLGSVLEALKQARVSLEQKMNRVPLIEGASVGKAVEPSVPATNTGNLMEIPVGCAGLFRLPTDYLIEASTQAEFLGSGSGTTNYAVTAGDRIGTSPFFETRSSISTSDQYLPSRYATTLSRVYTERPRFDSYSDTMKSSSSRYTNPTYPTYPANATYPSYRSYPELLPRMPSNEGFPQGFSSRAVGVPPSPADNYFYDDHIRPNMYR</sequence>
<evidence type="ECO:0000313" key="4">
    <source>
        <dbReference type="Proteomes" id="UP000327013"/>
    </source>
</evidence>